<comment type="subcellular location">
    <subcellularLocation>
        <location evidence="1 7">Endoplasmic reticulum membrane</location>
        <topology evidence="1 7">Multi-pass membrane protein</topology>
    </subcellularLocation>
</comment>
<proteinExistence type="inferred from homology"/>
<evidence type="ECO:0000256" key="3">
    <source>
        <dbReference type="ARBA" id="ARBA00022692"/>
    </source>
</evidence>
<gene>
    <name evidence="9" type="ORF">DEBR0S3_06392G</name>
    <name evidence="8" type="ORF">HII12_002172</name>
</gene>
<organism evidence="9 10">
    <name type="scientific">Dekkera bruxellensis</name>
    <name type="common">Brettanomyces custersii</name>
    <dbReference type="NCBI Taxonomy" id="5007"/>
    <lineage>
        <taxon>Eukaryota</taxon>
        <taxon>Fungi</taxon>
        <taxon>Dikarya</taxon>
        <taxon>Ascomycota</taxon>
        <taxon>Saccharomycotina</taxon>
        <taxon>Pichiomycetes</taxon>
        <taxon>Pichiales</taxon>
        <taxon>Pichiaceae</taxon>
        <taxon>Brettanomyces</taxon>
    </lineage>
</organism>
<accession>A0A7D9D0Y2</accession>
<dbReference type="UniPathway" id="UPA00378"/>
<dbReference type="AlphaFoldDB" id="A0A7D9D0Y2"/>
<dbReference type="Pfam" id="PF08285">
    <property type="entry name" value="DPM3"/>
    <property type="match status" value="1"/>
</dbReference>
<dbReference type="GO" id="GO:0033185">
    <property type="term" value="C:dolichol-phosphate-mannose synthase complex"/>
    <property type="evidence" value="ECO:0007669"/>
    <property type="project" value="TreeGrafter"/>
</dbReference>
<evidence type="ECO:0000313" key="9">
    <source>
        <dbReference type="EMBL" id="VUG18272.1"/>
    </source>
</evidence>
<evidence type="ECO:0000256" key="7">
    <source>
        <dbReference type="RuleBase" id="RU365085"/>
    </source>
</evidence>
<protein>
    <recommendedName>
        <fullName evidence="7">Dolichol-phosphate mannosyltransferase subunit 3</fullName>
    </recommendedName>
</protein>
<comment type="caution">
    <text evidence="7">Lacks conserved residue(s) required for the propagation of feature annotation.</text>
</comment>
<evidence type="ECO:0000256" key="5">
    <source>
        <dbReference type="ARBA" id="ARBA00022989"/>
    </source>
</evidence>
<evidence type="ECO:0000256" key="4">
    <source>
        <dbReference type="ARBA" id="ARBA00022824"/>
    </source>
</evidence>
<comment type="subunit">
    <text evidence="7">Component of the dolichol-phosphate mannose (DPM) synthase complex.</text>
</comment>
<reference evidence="8 11" key="2">
    <citation type="journal article" date="2020" name="Appl. Microbiol. Biotechnol.">
        <title>Targeted gene deletion in Brettanomyces bruxellensis with an expression-free CRISPR-Cas9 system.</title>
        <authorList>
            <person name="Varela C."/>
            <person name="Bartel C."/>
            <person name="Onetto C."/>
            <person name="Borneman A."/>
        </authorList>
    </citation>
    <scope>NUCLEOTIDE SEQUENCE [LARGE SCALE GENOMIC DNA]</scope>
    <source>
        <strain evidence="8 11">AWRI1613</strain>
    </source>
</reference>
<evidence type="ECO:0000256" key="6">
    <source>
        <dbReference type="ARBA" id="ARBA00023136"/>
    </source>
</evidence>
<reference evidence="9 10" key="1">
    <citation type="submission" date="2019-07" db="EMBL/GenBank/DDBJ databases">
        <authorList>
            <person name="Friedrich A."/>
            <person name="Schacherer J."/>
        </authorList>
    </citation>
    <scope>NUCLEOTIDE SEQUENCE [LARGE SCALE GENOMIC DNA]</scope>
</reference>
<comment type="function">
    <text evidence="7">Stabilizer subunit of the dolichol-phosphate mannose (DPM) synthase complex; tethers catalytic subunit to the ER.</text>
</comment>
<keyword evidence="10" id="KW-1185">Reference proteome</keyword>
<evidence type="ECO:0000313" key="10">
    <source>
        <dbReference type="Proteomes" id="UP000478008"/>
    </source>
</evidence>
<feature type="transmembrane region" description="Helical" evidence="7">
    <location>
        <begin position="41"/>
        <end position="61"/>
    </location>
</feature>
<evidence type="ECO:0000256" key="2">
    <source>
        <dbReference type="ARBA" id="ARBA00010430"/>
    </source>
</evidence>
<keyword evidence="4 7" id="KW-0256">Endoplasmic reticulum</keyword>
<evidence type="ECO:0000313" key="11">
    <source>
        <dbReference type="Proteomes" id="UP000568158"/>
    </source>
</evidence>
<evidence type="ECO:0000256" key="1">
    <source>
        <dbReference type="ARBA" id="ARBA00004477"/>
    </source>
</evidence>
<dbReference type="PANTHER" id="PTHR16433">
    <property type="entry name" value="DOLICHOL-PHOSPHATE MANNOSYLTRANSFERASE SUBUNIT 3"/>
    <property type="match status" value="1"/>
</dbReference>
<dbReference type="Proteomes" id="UP000568158">
    <property type="component" value="Unassembled WGS sequence"/>
</dbReference>
<evidence type="ECO:0000313" key="8">
    <source>
        <dbReference type="EMBL" id="KAF6012650.1"/>
    </source>
</evidence>
<sequence>MTKAADAILAVITVTTLYLALYCEAIPTPTIFHDEILPVLPWWALITYGCYALFSLGYGVYTLHDKKDKYEELKDQIVEAKAFLKKNGIDVGED</sequence>
<dbReference type="Proteomes" id="UP000478008">
    <property type="component" value="Unassembled WGS sequence"/>
</dbReference>
<keyword evidence="3 7" id="KW-0812">Transmembrane</keyword>
<comment type="pathway">
    <text evidence="7">Protein modification; protein glycosylation.</text>
</comment>
<dbReference type="GO" id="GO:0006506">
    <property type="term" value="P:GPI anchor biosynthetic process"/>
    <property type="evidence" value="ECO:0007669"/>
    <property type="project" value="TreeGrafter"/>
</dbReference>
<dbReference type="EMBL" id="CABFWN010000003">
    <property type="protein sequence ID" value="VUG18272.1"/>
    <property type="molecule type" value="Genomic_DNA"/>
</dbReference>
<dbReference type="EMBL" id="JABCYN010000023">
    <property type="protein sequence ID" value="KAF6012650.1"/>
    <property type="molecule type" value="Genomic_DNA"/>
</dbReference>
<keyword evidence="5 7" id="KW-1133">Transmembrane helix</keyword>
<dbReference type="PANTHER" id="PTHR16433:SF0">
    <property type="entry name" value="DOLICHOL-PHOSPHATE MANNOSYLTRANSFERASE SUBUNIT 3"/>
    <property type="match status" value="1"/>
</dbReference>
<name>A0A7D9D0Y2_DEKBR</name>
<dbReference type="GO" id="GO:0005789">
    <property type="term" value="C:endoplasmic reticulum membrane"/>
    <property type="evidence" value="ECO:0007669"/>
    <property type="project" value="UniProtKB-SubCell"/>
</dbReference>
<comment type="similarity">
    <text evidence="2 7">Belongs to the DPM3 family.</text>
</comment>
<dbReference type="InterPro" id="IPR013174">
    <property type="entry name" value="DPM3"/>
</dbReference>
<keyword evidence="6 7" id="KW-0472">Membrane</keyword>